<dbReference type="Gene3D" id="2.40.30.170">
    <property type="match status" value="1"/>
</dbReference>
<dbReference type="GO" id="GO:0046677">
    <property type="term" value="P:response to antibiotic"/>
    <property type="evidence" value="ECO:0007669"/>
    <property type="project" value="TreeGrafter"/>
</dbReference>
<organism evidence="8 9">
    <name type="scientific">Achromobacter spanius</name>
    <dbReference type="NCBI Taxonomy" id="217203"/>
    <lineage>
        <taxon>Bacteria</taxon>
        <taxon>Pseudomonadati</taxon>
        <taxon>Pseudomonadota</taxon>
        <taxon>Betaproteobacteria</taxon>
        <taxon>Burkholderiales</taxon>
        <taxon>Alcaligenaceae</taxon>
        <taxon>Achromobacter</taxon>
    </lineage>
</organism>
<dbReference type="InterPro" id="IPR058627">
    <property type="entry name" value="MdtA-like_C"/>
</dbReference>
<feature type="chain" id="PRO_5015776905" evidence="3">
    <location>
        <begin position="25"/>
        <end position="384"/>
    </location>
</feature>
<evidence type="ECO:0000313" key="8">
    <source>
        <dbReference type="EMBL" id="AVJ29113.1"/>
    </source>
</evidence>
<dbReference type="SUPFAM" id="SSF111369">
    <property type="entry name" value="HlyD-like secretion proteins"/>
    <property type="match status" value="1"/>
</dbReference>
<keyword evidence="3" id="KW-0732">Signal</keyword>
<comment type="similarity">
    <text evidence="2">Belongs to the membrane fusion protein (MFP) (TC 8.A.1) family.</text>
</comment>
<dbReference type="Gene3D" id="2.40.420.20">
    <property type="match status" value="1"/>
</dbReference>
<dbReference type="EMBL" id="CP023270">
    <property type="protein sequence ID" value="AVJ29113.1"/>
    <property type="molecule type" value="Genomic_DNA"/>
</dbReference>
<dbReference type="Pfam" id="PF25944">
    <property type="entry name" value="Beta-barrel_RND"/>
    <property type="match status" value="1"/>
</dbReference>
<dbReference type="Gene3D" id="1.10.287.470">
    <property type="entry name" value="Helix hairpin bin"/>
    <property type="match status" value="1"/>
</dbReference>
<feature type="domain" description="Multidrug resistance protein MdtA-like C-terminal permuted SH3" evidence="7">
    <location>
        <begin position="308"/>
        <end position="365"/>
    </location>
</feature>
<dbReference type="InterPro" id="IPR058624">
    <property type="entry name" value="MdtA-like_HH"/>
</dbReference>
<feature type="domain" description="Multidrug resistance protein MdtA-like alpha-helical hairpin" evidence="4">
    <location>
        <begin position="106"/>
        <end position="174"/>
    </location>
</feature>
<name>A0A2S0IAR6_9BURK</name>
<evidence type="ECO:0000259" key="7">
    <source>
        <dbReference type="Pfam" id="PF25967"/>
    </source>
</evidence>
<comment type="subcellular location">
    <subcellularLocation>
        <location evidence="1">Cell envelope</location>
    </subcellularLocation>
</comment>
<evidence type="ECO:0000259" key="6">
    <source>
        <dbReference type="Pfam" id="PF25944"/>
    </source>
</evidence>
<evidence type="ECO:0000313" key="9">
    <source>
        <dbReference type="Proteomes" id="UP000239477"/>
    </source>
</evidence>
<dbReference type="Gene3D" id="2.40.50.100">
    <property type="match status" value="1"/>
</dbReference>
<dbReference type="PANTHER" id="PTHR30158:SF24">
    <property type="entry name" value="HLYD FAMILY SECRETION PROTEIN"/>
    <property type="match status" value="1"/>
</dbReference>
<dbReference type="InterPro" id="IPR058626">
    <property type="entry name" value="MdtA-like_b-barrel"/>
</dbReference>
<protein>
    <submittedName>
        <fullName evidence="8">Efflux transporter periplasmic adaptor subunit</fullName>
    </submittedName>
</protein>
<proteinExistence type="inferred from homology"/>
<dbReference type="Pfam" id="PF25876">
    <property type="entry name" value="HH_MFP_RND"/>
    <property type="match status" value="1"/>
</dbReference>
<gene>
    <name evidence="8" type="ORF">CLM73_19440</name>
</gene>
<dbReference type="RefSeq" id="WP_105239833.1">
    <property type="nucleotide sequence ID" value="NZ_CP023270.1"/>
</dbReference>
<dbReference type="Pfam" id="PF25967">
    <property type="entry name" value="RND-MFP_C"/>
    <property type="match status" value="1"/>
</dbReference>
<dbReference type="PANTHER" id="PTHR30158">
    <property type="entry name" value="ACRA/E-RELATED COMPONENT OF DRUG EFFLUX TRANSPORTER"/>
    <property type="match status" value="1"/>
</dbReference>
<dbReference type="NCBIfam" id="TIGR01730">
    <property type="entry name" value="RND_mfp"/>
    <property type="match status" value="1"/>
</dbReference>
<evidence type="ECO:0000256" key="1">
    <source>
        <dbReference type="ARBA" id="ARBA00004196"/>
    </source>
</evidence>
<sequence length="384" mass="40983">MTQVSSNVRRVMLYALGAWTLALAGCGDRNDAAAVTIAPMKVFVMTVGRQPVDLNVDLPGRIEPIRTAEVRARVDGIVEKLLYTEGSDVQAGDPLFQIDPSDYKAQLAQANAMLQRAQAVQKNARSVTDRFRPLVQRQAVSAQEYEAALAALGQAQANVADAQAAVTLAQLRLDRCTVRAPIAGRVGRALVTEGALVSASAATLLAQVNQLSPISATFTKSNTAIMDLTDYARSGALATAGNTFPVRLTLANGREFGETGVVDFADLSVDRTTGAQTIRARFDNAQRELLPGQFVNGQILVGVRQEGVLIPARAARLNGDTATVFVIGPDNTAVPRQIEVGEQISGSWLVRRGLEPGEKVVVDGWHKIRPGQQVDPVEQQAAKP</sequence>
<dbReference type="GO" id="GO:0005886">
    <property type="term" value="C:plasma membrane"/>
    <property type="evidence" value="ECO:0007669"/>
    <property type="project" value="UniProtKB-SubCell"/>
</dbReference>
<dbReference type="InterPro" id="IPR006143">
    <property type="entry name" value="RND_pump_MFP"/>
</dbReference>
<dbReference type="AlphaFoldDB" id="A0A2S0IAR6"/>
<evidence type="ECO:0000256" key="2">
    <source>
        <dbReference type="ARBA" id="ARBA00009477"/>
    </source>
</evidence>
<dbReference type="FunFam" id="2.40.420.20:FF:000001">
    <property type="entry name" value="Efflux RND transporter periplasmic adaptor subunit"/>
    <property type="match status" value="1"/>
</dbReference>
<feature type="domain" description="Multidrug resistance protein MdtA-like beta-barrel" evidence="6">
    <location>
        <begin position="213"/>
        <end position="302"/>
    </location>
</feature>
<feature type="domain" description="Multidrug resistance protein MdtA-like barrel-sandwich hybrid" evidence="5">
    <location>
        <begin position="66"/>
        <end position="205"/>
    </location>
</feature>
<dbReference type="InterPro" id="IPR058625">
    <property type="entry name" value="MdtA-like_BSH"/>
</dbReference>
<evidence type="ECO:0000259" key="5">
    <source>
        <dbReference type="Pfam" id="PF25917"/>
    </source>
</evidence>
<accession>A0A2S0IAR6</accession>
<feature type="signal peptide" evidence="3">
    <location>
        <begin position="1"/>
        <end position="24"/>
    </location>
</feature>
<evidence type="ECO:0000256" key="3">
    <source>
        <dbReference type="SAM" id="SignalP"/>
    </source>
</evidence>
<dbReference type="GO" id="GO:0022857">
    <property type="term" value="F:transmembrane transporter activity"/>
    <property type="evidence" value="ECO:0007669"/>
    <property type="project" value="InterPro"/>
</dbReference>
<dbReference type="OrthoDB" id="9783047at2"/>
<evidence type="ECO:0000259" key="4">
    <source>
        <dbReference type="Pfam" id="PF25876"/>
    </source>
</evidence>
<reference evidence="8 9" key="1">
    <citation type="submission" date="2017-09" db="EMBL/GenBank/DDBJ databases">
        <title>Genomic, metabolic, and phenotypic characteristics of bacterial isolates from the natural microbiome of the model nematode Caenorhabditis elegans.</title>
        <authorList>
            <person name="Zimmermann J."/>
            <person name="Obeng N."/>
            <person name="Yang W."/>
            <person name="Obeng O."/>
            <person name="Kissoyan K."/>
            <person name="Pees B."/>
            <person name="Dirksen P."/>
            <person name="Hoppner M."/>
            <person name="Franke A."/>
            <person name="Rosenstiel P."/>
            <person name="Leippe M."/>
            <person name="Dierking K."/>
            <person name="Kaleta C."/>
            <person name="Schulenburg H."/>
        </authorList>
    </citation>
    <scope>NUCLEOTIDE SEQUENCE [LARGE SCALE GENOMIC DNA]</scope>
    <source>
        <strain evidence="8 9">MYb73</strain>
    </source>
</reference>
<dbReference type="Pfam" id="PF25917">
    <property type="entry name" value="BSH_RND"/>
    <property type="match status" value="1"/>
</dbReference>
<keyword evidence="9" id="KW-1185">Reference proteome</keyword>
<dbReference type="Proteomes" id="UP000239477">
    <property type="component" value="Chromosome"/>
</dbReference>